<dbReference type="InterPro" id="IPR050626">
    <property type="entry name" value="Peptidase_M16"/>
</dbReference>
<dbReference type="RefSeq" id="WP_136409441.1">
    <property type="nucleotide sequence ID" value="NZ_CP039393.1"/>
</dbReference>
<dbReference type="Proteomes" id="UP000297031">
    <property type="component" value="Chromosome"/>
</dbReference>
<feature type="domain" description="Peptidase M16 C-terminal" evidence="8">
    <location>
        <begin position="254"/>
        <end position="427"/>
    </location>
</feature>
<dbReference type="EMBL" id="CP039393">
    <property type="protein sequence ID" value="QCD34423.1"/>
    <property type="molecule type" value="Genomic_DNA"/>
</dbReference>
<proteinExistence type="inferred from homology"/>
<organism evidence="9 10">
    <name type="scientific">Muribaculum gordoncarteri</name>
    <dbReference type="NCBI Taxonomy" id="2530390"/>
    <lineage>
        <taxon>Bacteria</taxon>
        <taxon>Pseudomonadati</taxon>
        <taxon>Bacteroidota</taxon>
        <taxon>Bacteroidia</taxon>
        <taxon>Bacteroidales</taxon>
        <taxon>Muribaculaceae</taxon>
        <taxon>Muribaculum</taxon>
    </lineage>
</organism>
<evidence type="ECO:0000256" key="3">
    <source>
        <dbReference type="ARBA" id="ARBA00022801"/>
    </source>
</evidence>
<dbReference type="Gene3D" id="3.30.830.10">
    <property type="entry name" value="Metalloenzyme, LuxS/M16 peptidase-like"/>
    <property type="match status" value="4"/>
</dbReference>
<dbReference type="GO" id="GO:0046872">
    <property type="term" value="F:metal ion binding"/>
    <property type="evidence" value="ECO:0007669"/>
    <property type="project" value="InterPro"/>
</dbReference>
<gene>
    <name evidence="9" type="ORF">E7746_00255</name>
</gene>
<evidence type="ECO:0000256" key="4">
    <source>
        <dbReference type="ARBA" id="ARBA00022833"/>
    </source>
</evidence>
<reference evidence="9 10" key="1">
    <citation type="submission" date="2019-02" db="EMBL/GenBank/DDBJ databases">
        <title>Isolation and identification of novel species under the genus Muribaculum.</title>
        <authorList>
            <person name="Miyake S."/>
            <person name="Ding Y."/>
            <person name="Low A."/>
            <person name="Soh M."/>
            <person name="Seedorf H."/>
        </authorList>
    </citation>
    <scope>NUCLEOTIDE SEQUENCE [LARGE SCALE GENOMIC DNA]</scope>
    <source>
        <strain evidence="9 10">TLL-A4</strain>
    </source>
</reference>
<comment type="similarity">
    <text evidence="1">Belongs to the peptidase M16 family.</text>
</comment>
<keyword evidence="4" id="KW-0862">Zinc</keyword>
<evidence type="ECO:0000256" key="6">
    <source>
        <dbReference type="SAM" id="SignalP"/>
    </source>
</evidence>
<feature type="chain" id="PRO_5021028868" evidence="6">
    <location>
        <begin position="24"/>
        <end position="972"/>
    </location>
</feature>
<evidence type="ECO:0000256" key="2">
    <source>
        <dbReference type="ARBA" id="ARBA00022670"/>
    </source>
</evidence>
<dbReference type="InterPro" id="IPR011249">
    <property type="entry name" value="Metalloenz_LuxS/M16"/>
</dbReference>
<dbReference type="GO" id="GO:0006508">
    <property type="term" value="P:proteolysis"/>
    <property type="evidence" value="ECO:0007669"/>
    <property type="project" value="UniProtKB-KW"/>
</dbReference>
<keyword evidence="6" id="KW-0732">Signal</keyword>
<dbReference type="GO" id="GO:0008237">
    <property type="term" value="F:metallopeptidase activity"/>
    <property type="evidence" value="ECO:0007669"/>
    <property type="project" value="UniProtKB-KW"/>
</dbReference>
<dbReference type="PANTHER" id="PTHR43690:SF17">
    <property type="entry name" value="PROTEIN YHJJ"/>
    <property type="match status" value="1"/>
</dbReference>
<keyword evidence="3" id="KW-0378">Hydrolase</keyword>
<evidence type="ECO:0000256" key="5">
    <source>
        <dbReference type="ARBA" id="ARBA00023049"/>
    </source>
</evidence>
<dbReference type="PANTHER" id="PTHR43690">
    <property type="entry name" value="NARDILYSIN"/>
    <property type="match status" value="1"/>
</dbReference>
<dbReference type="InterPro" id="IPR007863">
    <property type="entry name" value="Peptidase_M16_C"/>
</dbReference>
<dbReference type="Pfam" id="PF00675">
    <property type="entry name" value="Peptidase_M16"/>
    <property type="match status" value="1"/>
</dbReference>
<dbReference type="Pfam" id="PF05193">
    <property type="entry name" value="Peptidase_M16_C"/>
    <property type="match status" value="2"/>
</dbReference>
<protein>
    <submittedName>
        <fullName evidence="9">Insulinase family protein</fullName>
    </submittedName>
</protein>
<dbReference type="AlphaFoldDB" id="A0A4P7VAL2"/>
<keyword evidence="2" id="KW-0645">Protease</keyword>
<sequence length="972" mass="110039">MKSIINYILAIVMLSMTAFSIHAAKYEYRTVPNDPLKAKLYTLPNGLKIYMTVNKDQPRIQTYIAVRVGGKNDPAETTGLAHYFEHLMFKGTQNFGTSDYKAEEPLLDEIERLFEVYRKTTDEAERAALYHRIDSVSYEASKIAIPNEYDKLMAAIGASGTNAFTSYDVTCYTEDIPSNQIENWARIQADRFEHPVLRGFHTELETIYEEKNRSLTSDSRKAYEKMLSLLFPNHPYGTQTVLGTQEHLKNPSITNVKNYHSQWYVPNNMAICVSGDFDPDNMVDIITKYFGNLKPNPNLPVLKFKEEAPITTPIKGDVMGNESEMLFIGWPFPGAGSREVEVLDILSSILSNQGDAGLIDIDINQQHKALAAGAGMYNMADRTAFMLIGAPKEGQTLDEVRDLLLAEIDKLRKGEFDESLIEATINNYKRNVQSSIESNDNRVSMFLDSFVNGTDWADDVASIDRQSKLTKKDIVDFANKYLGDNNYAIVYKRQGKDTTELKMSKPALTPIVMNREMSSDFLKEIQSSNVKPIEPVFLDYNKDLTIFNTKKSNIPVLYKKNETNGLFDLTYVFEMGNRHNRLLGTAAQYLDLLGTKDMTAEQIKNELYRLGCTFYISPNTDRLYVRINGLSENMPQAVALVEKLMNEAVVDTEAYNGLVSRILKSRDNNKSSESANQRALQSYMIYGDAAKKLNLTNDELLNLDPAKLTEAIRDLNSYKHRIIYYGPYSETELTSLVDREHKTPAALKDVPNVPRLKMRETTEPIIYVAPYDSKQLKMMQYSNNGEKYNPSIEPVVTLYNEYFGGSMNSIVFQEMRESRSLAYSAGAYLSSPSYLDQPYVYITSIGTQNDKLFDAINAFDEIINNMPQSAPAFALAKEGLDARLRTEREIKDMVAWSYINAQDLGETTDVRRRIFEALPSLTLENLTDFQKADIAGRTYNYCILANIDDIDLDALGKLGKVVVLTTDDIFGY</sequence>
<feature type="domain" description="Peptidase M16 N-terminal" evidence="7">
    <location>
        <begin position="57"/>
        <end position="97"/>
    </location>
</feature>
<evidence type="ECO:0000259" key="8">
    <source>
        <dbReference type="Pfam" id="PF05193"/>
    </source>
</evidence>
<dbReference type="InterPro" id="IPR011765">
    <property type="entry name" value="Pept_M16_N"/>
</dbReference>
<dbReference type="OrthoDB" id="9811314at2"/>
<accession>A0A4P7VAL2</accession>
<keyword evidence="10" id="KW-1185">Reference proteome</keyword>
<feature type="signal peptide" evidence="6">
    <location>
        <begin position="1"/>
        <end position="23"/>
    </location>
</feature>
<evidence type="ECO:0000256" key="1">
    <source>
        <dbReference type="ARBA" id="ARBA00007261"/>
    </source>
</evidence>
<dbReference type="KEGG" id="mgod:E7746_00255"/>
<evidence type="ECO:0000313" key="9">
    <source>
        <dbReference type="EMBL" id="QCD34423.1"/>
    </source>
</evidence>
<name>A0A4P7VAL2_9BACT</name>
<feature type="domain" description="Peptidase M16 C-terminal" evidence="8">
    <location>
        <begin position="723"/>
        <end position="866"/>
    </location>
</feature>
<evidence type="ECO:0000259" key="7">
    <source>
        <dbReference type="Pfam" id="PF00675"/>
    </source>
</evidence>
<evidence type="ECO:0000313" key="10">
    <source>
        <dbReference type="Proteomes" id="UP000297031"/>
    </source>
</evidence>
<keyword evidence="5" id="KW-0482">Metalloprotease</keyword>
<dbReference type="SUPFAM" id="SSF63411">
    <property type="entry name" value="LuxS/MPP-like metallohydrolase"/>
    <property type="match status" value="4"/>
</dbReference>